<feature type="compositionally biased region" description="Polar residues" evidence="12">
    <location>
        <begin position="460"/>
        <end position="501"/>
    </location>
</feature>
<feature type="zinc finger region" description="C3H1-type" evidence="11">
    <location>
        <begin position="103"/>
        <end position="126"/>
    </location>
</feature>
<keyword evidence="8 11" id="KW-0862">Zinc</keyword>
<feature type="domain" description="WWE" evidence="14">
    <location>
        <begin position="278"/>
        <end position="362"/>
    </location>
</feature>
<dbReference type="SUPFAM" id="SSF117839">
    <property type="entry name" value="WWE domain"/>
    <property type="match status" value="2"/>
</dbReference>
<dbReference type="InterPro" id="IPR004170">
    <property type="entry name" value="WWE_dom"/>
</dbReference>
<feature type="domain" description="C3H1-type" evidence="13">
    <location>
        <begin position="186"/>
        <end position="208"/>
    </location>
</feature>
<dbReference type="InterPro" id="IPR037197">
    <property type="entry name" value="WWE_dom_sf"/>
</dbReference>
<protein>
    <submittedName>
        <fullName evidence="15">Uncharacterized protein</fullName>
    </submittedName>
</protein>
<evidence type="ECO:0000256" key="9">
    <source>
        <dbReference type="ARBA" id="ARBA00023242"/>
    </source>
</evidence>
<sequence>MASGPPAANTGLAESIVRFLLGSPKCAALVTDTFQKLKRHLRDFNVNSAAVLQDFLEDNPQIFSLYAYGGLTFVSVATTLTLCPEHCKLSGSCRHRRCAGLHLCKFFLLSGQCRHGNRCLFGHDLKIPHNLQLLREHGLDNLTITDLRAVFTIPSNRHGVLRPQVCRYYNVEMGCKKGRNCHSLHVCRRYVDGDCKFGKSCKRNHNITNDTQVDTLLTMYGVSMQRTPKEILEELLPRQRYPSASRQRKRTQSGSQGNGQPLKKKEEICVYNLMDKCKFNPCMRIHSRERYEWRFTAWSEDGENATWRSLSHDSNVTLERDFCQPDICECRVEDVNGSNMQVNFKTFKALNSADGLVYKVKRLSMSSDQEPRGRSGNSQRAAMATVWRWYWRTKDQSWHEFGLERNGVTRLPVTSEQLERHFLENCDIPCNVAQYVLNFNKMRLRDAQTGQNFKVRRRPQFTQQTPLDNPPSAHNSHAPTQDETARVASSATSWKSTKLNNSSKEFQEVKRKFVQTVGRAASIISIHKLENGQLRAAYEQ</sequence>
<evidence type="ECO:0000256" key="1">
    <source>
        <dbReference type="ARBA" id="ARBA00004123"/>
    </source>
</evidence>
<dbReference type="InterPro" id="IPR000571">
    <property type="entry name" value="Znf_CCCH"/>
</dbReference>
<reference evidence="15 16" key="1">
    <citation type="journal article" date="2023" name="Sci. Data">
        <title>Genome assembly of the Korean intertidal mud-creeper Batillaria attramentaria.</title>
        <authorList>
            <person name="Patra A.K."/>
            <person name="Ho P.T."/>
            <person name="Jun S."/>
            <person name="Lee S.J."/>
            <person name="Kim Y."/>
            <person name="Won Y.J."/>
        </authorList>
    </citation>
    <scope>NUCLEOTIDE SEQUENCE [LARGE SCALE GENOMIC DNA]</scope>
    <source>
        <strain evidence="15">Wonlab-2016</strain>
    </source>
</reference>
<dbReference type="Pfam" id="PF02825">
    <property type="entry name" value="WWE"/>
    <property type="match status" value="1"/>
</dbReference>
<keyword evidence="7 11" id="KW-0863">Zinc-finger</keyword>
<evidence type="ECO:0000256" key="12">
    <source>
        <dbReference type="SAM" id="MobiDB-lite"/>
    </source>
</evidence>
<organism evidence="15 16">
    <name type="scientific">Batillaria attramentaria</name>
    <dbReference type="NCBI Taxonomy" id="370345"/>
    <lineage>
        <taxon>Eukaryota</taxon>
        <taxon>Metazoa</taxon>
        <taxon>Spiralia</taxon>
        <taxon>Lophotrochozoa</taxon>
        <taxon>Mollusca</taxon>
        <taxon>Gastropoda</taxon>
        <taxon>Caenogastropoda</taxon>
        <taxon>Sorbeoconcha</taxon>
        <taxon>Cerithioidea</taxon>
        <taxon>Batillariidae</taxon>
        <taxon>Batillaria</taxon>
    </lineage>
</organism>
<dbReference type="InterPro" id="IPR051712">
    <property type="entry name" value="ARTD-AVP"/>
</dbReference>
<dbReference type="PROSITE" id="PS50918">
    <property type="entry name" value="WWE"/>
    <property type="match status" value="2"/>
</dbReference>
<feature type="zinc finger region" description="C3H1-type" evidence="11">
    <location>
        <begin position="186"/>
        <end position="208"/>
    </location>
</feature>
<evidence type="ECO:0000256" key="5">
    <source>
        <dbReference type="ARBA" id="ARBA00022723"/>
    </source>
</evidence>
<evidence type="ECO:0000256" key="11">
    <source>
        <dbReference type="PROSITE-ProRule" id="PRU00723"/>
    </source>
</evidence>
<evidence type="ECO:0000256" key="2">
    <source>
        <dbReference type="ARBA" id="ARBA00004496"/>
    </source>
</evidence>
<dbReference type="EMBL" id="JACVVK020000085">
    <property type="protein sequence ID" value="KAK7494220.1"/>
    <property type="molecule type" value="Genomic_DNA"/>
</dbReference>
<name>A0ABD0L4G5_9CAEN</name>
<evidence type="ECO:0000256" key="3">
    <source>
        <dbReference type="ARBA" id="ARBA00022490"/>
    </source>
</evidence>
<dbReference type="Pfam" id="PF25261">
    <property type="entry name" value="zf-CCCH_PARP12"/>
    <property type="match status" value="1"/>
</dbReference>
<dbReference type="SUPFAM" id="SSF90229">
    <property type="entry name" value="CCCH zinc finger"/>
    <property type="match status" value="1"/>
</dbReference>
<dbReference type="Gene3D" id="3.30.1370.210">
    <property type="match status" value="1"/>
</dbReference>
<dbReference type="InterPro" id="IPR036855">
    <property type="entry name" value="Znf_CCCH_sf"/>
</dbReference>
<evidence type="ECO:0000313" key="16">
    <source>
        <dbReference type="Proteomes" id="UP001519460"/>
    </source>
</evidence>
<dbReference type="SMART" id="SM00356">
    <property type="entry name" value="ZnF_C3H1"/>
    <property type="match status" value="3"/>
</dbReference>
<dbReference type="GO" id="GO:0005634">
    <property type="term" value="C:nucleus"/>
    <property type="evidence" value="ECO:0007669"/>
    <property type="project" value="UniProtKB-SubCell"/>
</dbReference>
<evidence type="ECO:0000256" key="10">
    <source>
        <dbReference type="ARBA" id="ARBA00024347"/>
    </source>
</evidence>
<comment type="subcellular location">
    <subcellularLocation>
        <location evidence="2">Cytoplasm</location>
    </subcellularLocation>
    <subcellularLocation>
        <location evidence="1">Nucleus</location>
    </subcellularLocation>
</comment>
<evidence type="ECO:0000256" key="7">
    <source>
        <dbReference type="ARBA" id="ARBA00022771"/>
    </source>
</evidence>
<dbReference type="PANTHER" id="PTHR45740">
    <property type="entry name" value="POLY [ADP-RIBOSE] POLYMERASE"/>
    <property type="match status" value="1"/>
</dbReference>
<dbReference type="InterPro" id="IPR057602">
    <property type="entry name" value="Zfn-CCCH_PARP12"/>
</dbReference>
<feature type="region of interest" description="Disordered" evidence="12">
    <location>
        <begin position="233"/>
        <end position="261"/>
    </location>
</feature>
<dbReference type="PROSITE" id="PS50103">
    <property type="entry name" value="ZF_C3H1"/>
    <property type="match status" value="2"/>
</dbReference>
<evidence type="ECO:0000256" key="4">
    <source>
        <dbReference type="ARBA" id="ARBA00022553"/>
    </source>
</evidence>
<feature type="region of interest" description="Disordered" evidence="12">
    <location>
        <begin position="450"/>
        <end position="501"/>
    </location>
</feature>
<dbReference type="GO" id="GO:0008270">
    <property type="term" value="F:zinc ion binding"/>
    <property type="evidence" value="ECO:0007669"/>
    <property type="project" value="UniProtKB-KW"/>
</dbReference>
<keyword evidence="16" id="KW-1185">Reference proteome</keyword>
<keyword evidence="3" id="KW-0963">Cytoplasm</keyword>
<keyword evidence="5 11" id="KW-0479">Metal-binding</keyword>
<keyword evidence="6" id="KW-0677">Repeat</keyword>
<proteinExistence type="inferred from homology"/>
<evidence type="ECO:0000259" key="14">
    <source>
        <dbReference type="PROSITE" id="PS50918"/>
    </source>
</evidence>
<dbReference type="Gene3D" id="4.10.1000.10">
    <property type="entry name" value="Zinc finger, CCCH-type"/>
    <property type="match status" value="1"/>
</dbReference>
<comment type="similarity">
    <text evidence="10">Belongs to the ARTD/PARP family.</text>
</comment>
<gene>
    <name evidence="15" type="ORF">BaRGS_00014502</name>
</gene>
<evidence type="ECO:0000313" key="15">
    <source>
        <dbReference type="EMBL" id="KAK7494220.1"/>
    </source>
</evidence>
<dbReference type="Proteomes" id="UP001519460">
    <property type="component" value="Unassembled WGS sequence"/>
</dbReference>
<evidence type="ECO:0000256" key="6">
    <source>
        <dbReference type="ARBA" id="ARBA00022737"/>
    </source>
</evidence>
<dbReference type="PANTHER" id="PTHR45740:SF14">
    <property type="entry name" value="NOVEL PROTEIN"/>
    <property type="match status" value="1"/>
</dbReference>
<feature type="domain" description="C3H1-type" evidence="13">
    <location>
        <begin position="103"/>
        <end position="126"/>
    </location>
</feature>
<feature type="domain" description="WWE" evidence="14">
    <location>
        <begin position="375"/>
        <end position="457"/>
    </location>
</feature>
<evidence type="ECO:0000259" key="13">
    <source>
        <dbReference type="PROSITE" id="PS50103"/>
    </source>
</evidence>
<evidence type="ECO:0000256" key="8">
    <source>
        <dbReference type="ARBA" id="ARBA00022833"/>
    </source>
</evidence>
<keyword evidence="9" id="KW-0539">Nucleus</keyword>
<accession>A0ABD0L4G5</accession>
<dbReference type="Gene3D" id="3.30.720.50">
    <property type="match status" value="1"/>
</dbReference>
<dbReference type="AlphaFoldDB" id="A0ABD0L4G5"/>
<comment type="caution">
    <text evidence="15">The sequence shown here is derived from an EMBL/GenBank/DDBJ whole genome shotgun (WGS) entry which is preliminary data.</text>
</comment>
<keyword evidence="4" id="KW-0597">Phosphoprotein</keyword>